<dbReference type="OrthoDB" id="4361935at2759"/>
<protein>
    <submittedName>
        <fullName evidence="1">Uncharacterized protein</fullName>
    </submittedName>
</protein>
<organism evidence="1 2">
    <name type="scientific">Penicillium cataractarum</name>
    <dbReference type="NCBI Taxonomy" id="2100454"/>
    <lineage>
        <taxon>Eukaryota</taxon>
        <taxon>Fungi</taxon>
        <taxon>Dikarya</taxon>
        <taxon>Ascomycota</taxon>
        <taxon>Pezizomycotina</taxon>
        <taxon>Eurotiomycetes</taxon>
        <taxon>Eurotiomycetidae</taxon>
        <taxon>Eurotiales</taxon>
        <taxon>Aspergillaceae</taxon>
        <taxon>Penicillium</taxon>
    </lineage>
</organism>
<gene>
    <name evidence="1" type="ORF">N7496_001832</name>
</gene>
<dbReference type="Proteomes" id="UP001147782">
    <property type="component" value="Unassembled WGS sequence"/>
</dbReference>
<reference evidence="1" key="1">
    <citation type="submission" date="2022-11" db="EMBL/GenBank/DDBJ databases">
        <authorList>
            <person name="Petersen C."/>
        </authorList>
    </citation>
    <scope>NUCLEOTIDE SEQUENCE</scope>
    <source>
        <strain evidence="1">IBT 29864</strain>
    </source>
</reference>
<accession>A0A9W9VX58</accession>
<dbReference type="AlphaFoldDB" id="A0A9W9VX58"/>
<proteinExistence type="predicted"/>
<dbReference type="RefSeq" id="XP_056561492.1">
    <property type="nucleotide sequence ID" value="XM_056694763.1"/>
</dbReference>
<dbReference type="GeneID" id="81433940"/>
<keyword evidence="2" id="KW-1185">Reference proteome</keyword>
<evidence type="ECO:0000313" key="1">
    <source>
        <dbReference type="EMBL" id="KAJ5390764.1"/>
    </source>
</evidence>
<name>A0A9W9VX58_9EURO</name>
<comment type="caution">
    <text evidence="1">The sequence shown here is derived from an EMBL/GenBank/DDBJ whole genome shotgun (WGS) entry which is preliminary data.</text>
</comment>
<evidence type="ECO:0000313" key="2">
    <source>
        <dbReference type="Proteomes" id="UP001147782"/>
    </source>
</evidence>
<sequence>MAHVNNVSPPGESSSWIVEDEEVNLSEQEIIALYCRTGPFSLTGTEPPGNFNEEERERVTQSNRISIPEEPVPTAFEEFQAAGSVRQTWIENPSVPCPITRSELTVQHLLDLGWSIQDREPYLDWFEVNEIRGLDVPQDPEDPTGRLEDFDYRFEEWSGQGAKWIGWTGPRLLVVSDIERTLDSTSPPIAEVTKIVYERAFDIDGLKYVFFQNVVNKQTQAFIKRLLYTTERLGYTWYDRPGDHRVWERNSPEYQALLGTRIGKIVLYLILASYLRGSRRITRIVTYHIAGSMTVNIRFDIETLGRSSRRRKCLSCLQGGRGGCYIL</sequence>
<dbReference type="EMBL" id="JAPZBS010000001">
    <property type="protein sequence ID" value="KAJ5390764.1"/>
    <property type="molecule type" value="Genomic_DNA"/>
</dbReference>
<reference evidence="1" key="2">
    <citation type="journal article" date="2023" name="IMA Fungus">
        <title>Comparative genomic study of the Penicillium genus elucidates a diverse pangenome and 15 lateral gene transfer events.</title>
        <authorList>
            <person name="Petersen C."/>
            <person name="Sorensen T."/>
            <person name="Nielsen M.R."/>
            <person name="Sondergaard T.E."/>
            <person name="Sorensen J.L."/>
            <person name="Fitzpatrick D.A."/>
            <person name="Frisvad J.C."/>
            <person name="Nielsen K.L."/>
        </authorList>
    </citation>
    <scope>NUCLEOTIDE SEQUENCE</scope>
    <source>
        <strain evidence="1">IBT 29864</strain>
    </source>
</reference>